<evidence type="ECO:0000313" key="3">
    <source>
        <dbReference type="EMBL" id="KAK7303885.1"/>
    </source>
</evidence>
<protein>
    <recommendedName>
        <fullName evidence="5">Ankyrin repeat protein</fullName>
    </recommendedName>
</protein>
<dbReference type="PROSITE" id="PS50297">
    <property type="entry name" value="ANK_REP_REGION"/>
    <property type="match status" value="1"/>
</dbReference>
<proteinExistence type="predicted"/>
<evidence type="ECO:0000313" key="4">
    <source>
        <dbReference type="Proteomes" id="UP001359559"/>
    </source>
</evidence>
<reference evidence="3 4" key="1">
    <citation type="submission" date="2024-01" db="EMBL/GenBank/DDBJ databases">
        <title>The genomes of 5 underutilized Papilionoideae crops provide insights into root nodulation and disease resistance.</title>
        <authorList>
            <person name="Yuan L."/>
        </authorList>
    </citation>
    <scope>NUCLEOTIDE SEQUENCE [LARGE SCALE GENOMIC DNA]</scope>
    <source>
        <strain evidence="3">LY-2023</strain>
        <tissue evidence="3">Leaf</tissue>
    </source>
</reference>
<dbReference type="InterPro" id="IPR036770">
    <property type="entry name" value="Ankyrin_rpt-contain_sf"/>
</dbReference>
<dbReference type="PANTHER" id="PTHR24177">
    <property type="entry name" value="CASKIN"/>
    <property type="match status" value="1"/>
</dbReference>
<evidence type="ECO:0008006" key="5">
    <source>
        <dbReference type="Google" id="ProtNLM"/>
    </source>
</evidence>
<dbReference type="InterPro" id="IPR002110">
    <property type="entry name" value="Ankyrin_rpt"/>
</dbReference>
<comment type="caution">
    <text evidence="3">The sequence shown here is derived from an EMBL/GenBank/DDBJ whole genome shotgun (WGS) entry which is preliminary data.</text>
</comment>
<name>A0AAN9JR05_CLITE</name>
<organism evidence="3 4">
    <name type="scientific">Clitoria ternatea</name>
    <name type="common">Butterfly pea</name>
    <dbReference type="NCBI Taxonomy" id="43366"/>
    <lineage>
        <taxon>Eukaryota</taxon>
        <taxon>Viridiplantae</taxon>
        <taxon>Streptophyta</taxon>
        <taxon>Embryophyta</taxon>
        <taxon>Tracheophyta</taxon>
        <taxon>Spermatophyta</taxon>
        <taxon>Magnoliopsida</taxon>
        <taxon>eudicotyledons</taxon>
        <taxon>Gunneridae</taxon>
        <taxon>Pentapetalae</taxon>
        <taxon>rosids</taxon>
        <taxon>fabids</taxon>
        <taxon>Fabales</taxon>
        <taxon>Fabaceae</taxon>
        <taxon>Papilionoideae</taxon>
        <taxon>50 kb inversion clade</taxon>
        <taxon>NPAAA clade</taxon>
        <taxon>indigoferoid/millettioid clade</taxon>
        <taxon>Phaseoleae</taxon>
        <taxon>Clitoria</taxon>
    </lineage>
</organism>
<keyword evidence="4" id="KW-1185">Reference proteome</keyword>
<dbReference type="AlphaFoldDB" id="A0AAN9JR05"/>
<gene>
    <name evidence="3" type="ORF">RJT34_14803</name>
</gene>
<accession>A0AAN9JR05</accession>
<dbReference type="PANTHER" id="PTHR24177:SF356">
    <property type="entry name" value="ANKYRIN REPEAT PLANT-LIKE PROTEIN"/>
    <property type="match status" value="1"/>
</dbReference>
<dbReference type="Proteomes" id="UP001359559">
    <property type="component" value="Unassembled WGS sequence"/>
</dbReference>
<dbReference type="Gene3D" id="1.25.40.20">
    <property type="entry name" value="Ankyrin repeat-containing domain"/>
    <property type="match status" value="1"/>
</dbReference>
<dbReference type="SUPFAM" id="SSF48403">
    <property type="entry name" value="Ankyrin repeat"/>
    <property type="match status" value="1"/>
</dbReference>
<dbReference type="EMBL" id="JAYKXN010000003">
    <property type="protein sequence ID" value="KAK7303885.1"/>
    <property type="molecule type" value="Genomic_DNA"/>
</dbReference>
<feature type="repeat" description="ANK" evidence="2">
    <location>
        <begin position="15"/>
        <end position="47"/>
    </location>
</feature>
<evidence type="ECO:0000256" key="1">
    <source>
        <dbReference type="ARBA" id="ARBA00004413"/>
    </source>
</evidence>
<evidence type="ECO:0000256" key="2">
    <source>
        <dbReference type="PROSITE-ProRule" id="PRU00023"/>
    </source>
</evidence>
<dbReference type="GO" id="GO:0005886">
    <property type="term" value="C:plasma membrane"/>
    <property type="evidence" value="ECO:0007669"/>
    <property type="project" value="UniProtKB-SubCell"/>
</dbReference>
<dbReference type="PROSITE" id="PS50088">
    <property type="entry name" value="ANK_REPEAT"/>
    <property type="match status" value="1"/>
</dbReference>
<keyword evidence="2" id="KW-0040">ANK repeat</keyword>
<dbReference type="SMART" id="SM00248">
    <property type="entry name" value="ANK"/>
    <property type="match status" value="3"/>
</dbReference>
<comment type="subcellular location">
    <subcellularLocation>
        <location evidence="1">Cell membrane</location>
        <topology evidence="1">Peripheral membrane protein</topology>
        <orientation evidence="1">Cytoplasmic side</orientation>
    </subcellularLocation>
</comment>
<sequence>MRKKNESLPTIRGGEGVTPLYLAVLQGRSEIAMYLFDKSKEILADDNWVTVFLICINSGLYELALEMQNERASLAFAQDDNSDSQSIIHTAALHRHASIFNLIHEIDPNKDLILRFKDDEGNNLLNCVARLAPPDLLNIVSG</sequence>